<protein>
    <submittedName>
        <fullName evidence="2">Uncharacterized protein</fullName>
    </submittedName>
</protein>
<evidence type="ECO:0000313" key="2">
    <source>
        <dbReference type="EMBL" id="KAL0062637.1"/>
    </source>
</evidence>
<evidence type="ECO:0000313" key="3">
    <source>
        <dbReference type="Proteomes" id="UP001437256"/>
    </source>
</evidence>
<keyword evidence="3" id="KW-1185">Reference proteome</keyword>
<feature type="region of interest" description="Disordered" evidence="1">
    <location>
        <begin position="1"/>
        <end position="39"/>
    </location>
</feature>
<accession>A0ABR2ZQH1</accession>
<dbReference type="Pfam" id="PF01803">
    <property type="entry name" value="LIM_bind"/>
    <property type="match status" value="2"/>
</dbReference>
<dbReference type="Proteomes" id="UP001437256">
    <property type="component" value="Unassembled WGS sequence"/>
</dbReference>
<feature type="region of interest" description="Disordered" evidence="1">
    <location>
        <begin position="322"/>
        <end position="344"/>
    </location>
</feature>
<gene>
    <name evidence="2" type="ORF">AAF712_010474</name>
</gene>
<sequence length="526" mass="58765">MEQHSAPSSSSMAPMPSSATTTQGGASSQQQQPHIHSVGHGQGTMRLLQFSGALATENNVKYRLAWWTDLVGEYFTPNAIMKHNLWRENQSTEAKVYEMAVPVLPRFFLGTTQSGVQSMSLTLDGARERLLDYGHAIVECINAVWTYNFNNGYSVYLKGSMTVHVVISAALHAANKLHLGGNYHLKFDRFEFEAQTHDKFVALKRMPADTSSSGNDAMDRQDDDPVNAFGIPQEVMRCLELSDSCDDMADLIAFSTEHELGPMDALRALGSRLREVMPHFQPNDMSNYRLGVNTSTPVTTNHIGSGPVDTMSSTTATSLAMASYPPTSTTTSTQDAESSASAQNSSPFFLHHRVPHIHLVGHGEGLVRLLQFSGALATENRMHKQRLVWWNDIVQEYFTPTATSKYTVWKDNQRREAKVFEINVPVLPRYFLTMAQSGVKSMSLALNGVRERLFDYGHAIVECVSAVWTYHYDNGYNVLLKGPMTVHVVITVDPPTIRDRNSECRLKFENFEFEAKTHEKFVALRT</sequence>
<comment type="caution">
    <text evidence="2">The sequence shown here is derived from an EMBL/GenBank/DDBJ whole genome shotgun (WGS) entry which is preliminary data.</text>
</comment>
<reference evidence="2 3" key="1">
    <citation type="submission" date="2024-05" db="EMBL/GenBank/DDBJ databases">
        <title>A draft genome resource for the thread blight pathogen Marasmius tenuissimus strain MS-2.</title>
        <authorList>
            <person name="Yulfo-Soto G.E."/>
            <person name="Baruah I.K."/>
            <person name="Amoako-Attah I."/>
            <person name="Bukari Y."/>
            <person name="Meinhardt L.W."/>
            <person name="Bailey B.A."/>
            <person name="Cohen S.P."/>
        </authorList>
    </citation>
    <scope>NUCLEOTIDE SEQUENCE [LARGE SCALE GENOMIC DNA]</scope>
    <source>
        <strain evidence="2 3">MS-2</strain>
    </source>
</reference>
<feature type="compositionally biased region" description="Low complexity" evidence="1">
    <location>
        <begin position="322"/>
        <end position="342"/>
    </location>
</feature>
<dbReference type="InterPro" id="IPR029005">
    <property type="entry name" value="LIM-bd/SEUSS"/>
</dbReference>
<feature type="compositionally biased region" description="Low complexity" evidence="1">
    <location>
        <begin position="1"/>
        <end position="32"/>
    </location>
</feature>
<dbReference type="EMBL" id="JBBXMP010000100">
    <property type="protein sequence ID" value="KAL0062637.1"/>
    <property type="molecule type" value="Genomic_DNA"/>
</dbReference>
<organism evidence="2 3">
    <name type="scientific">Marasmius tenuissimus</name>
    <dbReference type="NCBI Taxonomy" id="585030"/>
    <lineage>
        <taxon>Eukaryota</taxon>
        <taxon>Fungi</taxon>
        <taxon>Dikarya</taxon>
        <taxon>Basidiomycota</taxon>
        <taxon>Agaricomycotina</taxon>
        <taxon>Agaricomycetes</taxon>
        <taxon>Agaricomycetidae</taxon>
        <taxon>Agaricales</taxon>
        <taxon>Marasmiineae</taxon>
        <taxon>Marasmiaceae</taxon>
        <taxon>Marasmius</taxon>
    </lineage>
</organism>
<dbReference type="PANTHER" id="PTHR10378">
    <property type="entry name" value="LIM DOMAIN-BINDING PROTEIN"/>
    <property type="match status" value="1"/>
</dbReference>
<name>A0ABR2ZQH1_9AGAR</name>
<evidence type="ECO:0000256" key="1">
    <source>
        <dbReference type="SAM" id="MobiDB-lite"/>
    </source>
</evidence>
<proteinExistence type="predicted"/>